<evidence type="ECO:0000313" key="4">
    <source>
        <dbReference type="Proteomes" id="UP000283387"/>
    </source>
</evidence>
<accession>A0A419W2U8</accession>
<dbReference type="RefSeq" id="WP_147377091.1">
    <property type="nucleotide sequence ID" value="NZ_RAPN01000001.1"/>
</dbReference>
<protein>
    <submittedName>
        <fullName evidence="3">Uncharacterized protein</fullName>
    </submittedName>
</protein>
<dbReference type="GO" id="GO:0016491">
    <property type="term" value="F:oxidoreductase activity"/>
    <property type="evidence" value="ECO:0007669"/>
    <property type="project" value="TreeGrafter"/>
</dbReference>
<reference evidence="3 4" key="1">
    <citation type="submission" date="2018-09" db="EMBL/GenBank/DDBJ databases">
        <title>Genomic Encyclopedia of Archaeal and Bacterial Type Strains, Phase II (KMG-II): from individual species to whole genera.</title>
        <authorList>
            <person name="Goeker M."/>
        </authorList>
    </citation>
    <scope>NUCLEOTIDE SEQUENCE [LARGE SCALE GENOMIC DNA]</scope>
    <source>
        <strain evidence="3 4">DSM 27148</strain>
    </source>
</reference>
<feature type="chain" id="PRO_5019284394" evidence="2">
    <location>
        <begin position="25"/>
        <end position="412"/>
    </location>
</feature>
<dbReference type="Proteomes" id="UP000283387">
    <property type="component" value="Unassembled WGS sequence"/>
</dbReference>
<dbReference type="InterPro" id="IPR036280">
    <property type="entry name" value="Multihaem_cyt_sf"/>
</dbReference>
<dbReference type="AlphaFoldDB" id="A0A419W2U8"/>
<keyword evidence="4" id="KW-1185">Reference proteome</keyword>
<evidence type="ECO:0000313" key="3">
    <source>
        <dbReference type="EMBL" id="RKD89759.1"/>
    </source>
</evidence>
<feature type="signal peptide" evidence="2">
    <location>
        <begin position="1"/>
        <end position="24"/>
    </location>
</feature>
<evidence type="ECO:0000256" key="1">
    <source>
        <dbReference type="ARBA" id="ARBA00022729"/>
    </source>
</evidence>
<dbReference type="Gene3D" id="3.90.10.10">
    <property type="entry name" value="Cytochrome C3"/>
    <property type="match status" value="5"/>
</dbReference>
<dbReference type="EMBL" id="RAPN01000001">
    <property type="protein sequence ID" value="RKD89759.1"/>
    <property type="molecule type" value="Genomic_DNA"/>
</dbReference>
<organism evidence="3 4">
    <name type="scientific">Mangrovibacterium diazotrophicum</name>
    <dbReference type="NCBI Taxonomy" id="1261403"/>
    <lineage>
        <taxon>Bacteria</taxon>
        <taxon>Pseudomonadati</taxon>
        <taxon>Bacteroidota</taxon>
        <taxon>Bacteroidia</taxon>
        <taxon>Marinilabiliales</taxon>
        <taxon>Prolixibacteraceae</taxon>
        <taxon>Mangrovibacterium</taxon>
    </lineage>
</organism>
<name>A0A419W2U8_9BACT</name>
<gene>
    <name evidence="3" type="ORF">BC643_0091</name>
</gene>
<dbReference type="InterPro" id="IPR051829">
    <property type="entry name" value="Multiheme_Cytochr_ET"/>
</dbReference>
<keyword evidence="1 2" id="KW-0732">Signal</keyword>
<dbReference type="SUPFAM" id="SSF48695">
    <property type="entry name" value="Multiheme cytochromes"/>
    <property type="match status" value="2"/>
</dbReference>
<dbReference type="OrthoDB" id="9814800at2"/>
<sequence>MRRLSLLILLVGIFQLCFSQSPHGKNFHVDCAACHSPESWELLQLSKTFDHNQTSFKLDGAHQAVDCKACHKSLVFTEAERECVACHLDMHNTTLGTDCKRCHKPQNWIVTNTTQLHREGRFPLMGAHRTADCFQCHQSASNLRFEPLNIECVSCHRSDYLATTSPNHQEAGYSTSCEDCHGAQAVSWNAANFEHDFFPLRGGHAISCFECHTSGTFGKLPTDCIACHQADYNSTAEPNHLQVGFSTNCTECHQPTDGSWGSANFNHDFFPLTGGHAISCSECHTGGTGTKPSTDCLTCHQNDYNSTTDPNHQQAGFSTDCSLCHSPDSDWDAADFKSHDSQYFPIYSGRHNGEWSSCLDCHSNTSSYADFTCFTCHVHNQTETDGHHQEVANYSYQSSACYSCHPTGRAED</sequence>
<proteinExistence type="predicted"/>
<evidence type="ECO:0000256" key="2">
    <source>
        <dbReference type="SAM" id="SignalP"/>
    </source>
</evidence>
<dbReference type="PANTHER" id="PTHR35038:SF6">
    <property type="entry name" value="SURFACE LOCALIZED DECAHEME CYTOCHROME C LIPOPROTEIN"/>
    <property type="match status" value="1"/>
</dbReference>
<comment type="caution">
    <text evidence="3">The sequence shown here is derived from an EMBL/GenBank/DDBJ whole genome shotgun (WGS) entry which is preliminary data.</text>
</comment>
<dbReference type="PANTHER" id="PTHR35038">
    <property type="entry name" value="DISSIMILATORY SULFITE REDUCTASE SIRA"/>
    <property type="match status" value="1"/>
</dbReference>